<dbReference type="Proteomes" id="UP000239866">
    <property type="component" value="Unassembled WGS sequence"/>
</dbReference>
<dbReference type="OrthoDB" id="5566524at2"/>
<feature type="region of interest" description="Disordered" evidence="1">
    <location>
        <begin position="184"/>
        <end position="217"/>
    </location>
</feature>
<dbReference type="Pfam" id="PF10972">
    <property type="entry name" value="CsiV"/>
    <property type="match status" value="1"/>
</dbReference>
<proteinExistence type="predicted"/>
<comment type="caution">
    <text evidence="2">The sequence shown here is derived from an EMBL/GenBank/DDBJ whole genome shotgun (WGS) entry which is preliminary data.</text>
</comment>
<dbReference type="AlphaFoldDB" id="A0A2T1K5L9"/>
<accession>A0A2T1K5L9</accession>
<sequence>MTQQTSAGATPLQAQCSWPALRLAGIVLTASLSAIPSGLYAQGVTGTPPDDYYRAEFVILQRLVDPAGIAEQMSDKGADTADTTGKALWVEDSNGSRRSDLNLVPRQQLHLGEAANRLERSGNYRVLATAAWYEAFPPNYKGQPLLVAIGDWLPEAGQRSVEGTITVDRQRYLHVNVSLNHWAQGESPAPEQPAPEATTAPGTQAGMLPSESGTPPAAAQQAELALAAYQPTKAPVELITWIRETRRMRSEEIHFIDSPTIGVLVFFKKIEG</sequence>
<protein>
    <submittedName>
        <fullName evidence="2">5'-methylthioadenosine phosphorylase</fullName>
    </submittedName>
</protein>
<name>A0A2T1K5L9_9GAMM</name>
<keyword evidence="3" id="KW-1185">Reference proteome</keyword>
<feature type="compositionally biased region" description="Low complexity" evidence="1">
    <location>
        <begin position="184"/>
        <end position="206"/>
    </location>
</feature>
<reference evidence="2 3" key="1">
    <citation type="submission" date="2018-03" db="EMBL/GenBank/DDBJ databases">
        <title>Marinobacter brunus sp. nov., a marine bacterium of Gamma-proteobacteria isolated from the surface seawater of the South China Sea.</title>
        <authorList>
            <person name="Cheng H."/>
            <person name="Wu Y.-H."/>
            <person name="Xamxidin M."/>
            <person name="Xu X.-W."/>
        </authorList>
    </citation>
    <scope>NUCLEOTIDE SEQUENCE [LARGE SCALE GENOMIC DNA]</scope>
    <source>
        <strain evidence="2 3">NH169-3</strain>
    </source>
</reference>
<dbReference type="EMBL" id="PXNP01000103">
    <property type="protein sequence ID" value="PSF05441.1"/>
    <property type="molecule type" value="Genomic_DNA"/>
</dbReference>
<evidence type="ECO:0000313" key="2">
    <source>
        <dbReference type="EMBL" id="PSF05441.1"/>
    </source>
</evidence>
<dbReference type="InterPro" id="IPR021241">
    <property type="entry name" value="CsiV"/>
</dbReference>
<organism evidence="2 3">
    <name type="scientific">Marinobacter fuscus</name>
    <dbReference type="NCBI Taxonomy" id="2109942"/>
    <lineage>
        <taxon>Bacteria</taxon>
        <taxon>Pseudomonadati</taxon>
        <taxon>Pseudomonadota</taxon>
        <taxon>Gammaproteobacteria</taxon>
        <taxon>Pseudomonadales</taxon>
        <taxon>Marinobacteraceae</taxon>
        <taxon>Marinobacter</taxon>
    </lineage>
</organism>
<evidence type="ECO:0000256" key="1">
    <source>
        <dbReference type="SAM" id="MobiDB-lite"/>
    </source>
</evidence>
<gene>
    <name evidence="2" type="ORF">C7H09_15710</name>
</gene>
<evidence type="ECO:0000313" key="3">
    <source>
        <dbReference type="Proteomes" id="UP000239866"/>
    </source>
</evidence>